<evidence type="ECO:0000313" key="3">
    <source>
        <dbReference type="Proteomes" id="UP000013827"/>
    </source>
</evidence>
<evidence type="ECO:0008006" key="4">
    <source>
        <dbReference type="Google" id="ProtNLM"/>
    </source>
</evidence>
<proteinExistence type="predicted"/>
<evidence type="ECO:0000313" key="2">
    <source>
        <dbReference type="EnsemblProtists" id="EOD20960"/>
    </source>
</evidence>
<protein>
    <recommendedName>
        <fullName evidence="4">Secreted protein</fullName>
    </recommendedName>
</protein>
<dbReference type="Proteomes" id="UP000013827">
    <property type="component" value="Unassembled WGS sequence"/>
</dbReference>
<evidence type="ECO:0000256" key="1">
    <source>
        <dbReference type="SAM" id="SignalP"/>
    </source>
</evidence>
<reference evidence="3" key="1">
    <citation type="journal article" date="2013" name="Nature">
        <title>Pan genome of the phytoplankton Emiliania underpins its global distribution.</title>
        <authorList>
            <person name="Read B.A."/>
            <person name="Kegel J."/>
            <person name="Klute M.J."/>
            <person name="Kuo A."/>
            <person name="Lefebvre S.C."/>
            <person name="Maumus F."/>
            <person name="Mayer C."/>
            <person name="Miller J."/>
            <person name="Monier A."/>
            <person name="Salamov A."/>
            <person name="Young J."/>
            <person name="Aguilar M."/>
            <person name="Claverie J.M."/>
            <person name="Frickenhaus S."/>
            <person name="Gonzalez K."/>
            <person name="Herman E.K."/>
            <person name="Lin Y.C."/>
            <person name="Napier J."/>
            <person name="Ogata H."/>
            <person name="Sarno A.F."/>
            <person name="Shmutz J."/>
            <person name="Schroeder D."/>
            <person name="de Vargas C."/>
            <person name="Verret F."/>
            <person name="von Dassow P."/>
            <person name="Valentin K."/>
            <person name="Van de Peer Y."/>
            <person name="Wheeler G."/>
            <person name="Dacks J.B."/>
            <person name="Delwiche C.F."/>
            <person name="Dyhrman S.T."/>
            <person name="Glockner G."/>
            <person name="John U."/>
            <person name="Richards T."/>
            <person name="Worden A.Z."/>
            <person name="Zhang X."/>
            <person name="Grigoriev I.V."/>
            <person name="Allen A.E."/>
            <person name="Bidle K."/>
            <person name="Borodovsky M."/>
            <person name="Bowler C."/>
            <person name="Brownlee C."/>
            <person name="Cock J.M."/>
            <person name="Elias M."/>
            <person name="Gladyshev V.N."/>
            <person name="Groth M."/>
            <person name="Guda C."/>
            <person name="Hadaegh A."/>
            <person name="Iglesias-Rodriguez M.D."/>
            <person name="Jenkins J."/>
            <person name="Jones B.M."/>
            <person name="Lawson T."/>
            <person name="Leese F."/>
            <person name="Lindquist E."/>
            <person name="Lobanov A."/>
            <person name="Lomsadze A."/>
            <person name="Malik S.B."/>
            <person name="Marsh M.E."/>
            <person name="Mackinder L."/>
            <person name="Mock T."/>
            <person name="Mueller-Roeber B."/>
            <person name="Pagarete A."/>
            <person name="Parker M."/>
            <person name="Probert I."/>
            <person name="Quesneville H."/>
            <person name="Raines C."/>
            <person name="Rensing S.A."/>
            <person name="Riano-Pachon D.M."/>
            <person name="Richier S."/>
            <person name="Rokitta S."/>
            <person name="Shiraiwa Y."/>
            <person name="Soanes D.M."/>
            <person name="van der Giezen M."/>
            <person name="Wahlund T.M."/>
            <person name="Williams B."/>
            <person name="Wilson W."/>
            <person name="Wolfe G."/>
            <person name="Wurch L.L."/>
        </authorList>
    </citation>
    <scope>NUCLEOTIDE SEQUENCE</scope>
</reference>
<organism evidence="2 3">
    <name type="scientific">Emiliania huxleyi (strain CCMP1516)</name>
    <dbReference type="NCBI Taxonomy" id="280463"/>
    <lineage>
        <taxon>Eukaryota</taxon>
        <taxon>Haptista</taxon>
        <taxon>Haptophyta</taxon>
        <taxon>Prymnesiophyceae</taxon>
        <taxon>Isochrysidales</taxon>
        <taxon>Noelaerhabdaceae</taxon>
        <taxon>Emiliania</taxon>
    </lineage>
</organism>
<keyword evidence="1" id="KW-0732">Signal</keyword>
<dbReference type="RefSeq" id="XP_005773389.1">
    <property type="nucleotide sequence ID" value="XM_005773332.1"/>
</dbReference>
<dbReference type="AlphaFoldDB" id="A0A0D3JBS5"/>
<feature type="signal peptide" evidence="1">
    <location>
        <begin position="1"/>
        <end position="18"/>
    </location>
</feature>
<keyword evidence="3" id="KW-1185">Reference proteome</keyword>
<sequence length="126" mass="13648">MRPLPSFLLLCASYGVTAIVYDFSTGKNGLDYCIAEADTTSDMTASTTMAAPTPSESTICFDDPFSDFFLAICRFRTRTSEDTELGHFACSFLSYYVVPTACLAVNMSAALISNAVYCESWCTTSA</sequence>
<dbReference type="HOGENOM" id="CLU_1985766_0_0_1"/>
<dbReference type="GeneID" id="17266507"/>
<name>A0A0D3JBS5_EMIH1</name>
<accession>A0A0D3JBS5</accession>
<reference evidence="2" key="2">
    <citation type="submission" date="2024-10" db="UniProtKB">
        <authorList>
            <consortium name="EnsemblProtists"/>
        </authorList>
    </citation>
    <scope>IDENTIFICATION</scope>
</reference>
<dbReference type="KEGG" id="ehx:EMIHUDRAFT_208012"/>
<dbReference type="PaxDb" id="2903-EOD20960"/>
<feature type="chain" id="PRO_5044275344" description="Secreted protein" evidence="1">
    <location>
        <begin position="19"/>
        <end position="126"/>
    </location>
</feature>
<dbReference type="EnsemblProtists" id="EOD20960">
    <property type="protein sequence ID" value="EOD20960"/>
    <property type="gene ID" value="EMIHUDRAFT_208012"/>
</dbReference>